<dbReference type="InterPro" id="IPR018490">
    <property type="entry name" value="cNMP-bd_dom_sf"/>
</dbReference>
<accession>A0A4R0NIY1</accession>
<comment type="caution">
    <text evidence="1">The sequence shown here is derived from an EMBL/GenBank/DDBJ whole genome shotgun (WGS) entry which is preliminary data.</text>
</comment>
<dbReference type="Proteomes" id="UP000291117">
    <property type="component" value="Unassembled WGS sequence"/>
</dbReference>
<dbReference type="AlphaFoldDB" id="A0A4R0NIY1"/>
<evidence type="ECO:0000313" key="1">
    <source>
        <dbReference type="EMBL" id="TCC98824.1"/>
    </source>
</evidence>
<evidence type="ECO:0000313" key="2">
    <source>
        <dbReference type="Proteomes" id="UP000291117"/>
    </source>
</evidence>
<dbReference type="EMBL" id="SJSM01000002">
    <property type="protein sequence ID" value="TCC98824.1"/>
    <property type="molecule type" value="Genomic_DNA"/>
</dbReference>
<keyword evidence="2" id="KW-1185">Reference proteome</keyword>
<dbReference type="RefSeq" id="WP_131607804.1">
    <property type="nucleotide sequence ID" value="NZ_SJSM01000002.1"/>
</dbReference>
<protein>
    <submittedName>
        <fullName evidence="1">Cyclic nucleotide-binding domain-containing protein</fullName>
    </submittedName>
</protein>
<gene>
    <name evidence="1" type="ORF">EZ444_05985</name>
</gene>
<reference evidence="1 2" key="1">
    <citation type="submission" date="2019-02" db="EMBL/GenBank/DDBJ databases">
        <title>Pedobacter sp. RP-3-8 sp. nov., isolated from Arctic soil.</title>
        <authorList>
            <person name="Dahal R.H."/>
        </authorList>
    </citation>
    <scope>NUCLEOTIDE SEQUENCE [LARGE SCALE GENOMIC DNA]</scope>
    <source>
        <strain evidence="1 2">RP-3-8</strain>
    </source>
</reference>
<dbReference type="OrthoDB" id="759366at2"/>
<dbReference type="InterPro" id="IPR000595">
    <property type="entry name" value="cNMP-bd_dom"/>
</dbReference>
<dbReference type="SUPFAM" id="SSF51206">
    <property type="entry name" value="cAMP-binding domain-like"/>
    <property type="match status" value="1"/>
</dbReference>
<dbReference type="InterPro" id="IPR014710">
    <property type="entry name" value="RmlC-like_jellyroll"/>
</dbReference>
<dbReference type="Gene3D" id="2.60.120.10">
    <property type="entry name" value="Jelly Rolls"/>
    <property type="match status" value="1"/>
</dbReference>
<sequence>MDINQLLDALGSMFPLSTGFSITLPPLMHPQSGSHKQELLIPPNRATLAWSILEGIVIAVEPDQNGIEQVIRIYLPGSIFTDFRSFLNDKRSTIRLMVIGNTNLMFISREDFKNHMEPFPETHKLVEHILFLEQELEAVRTRLMALTERERIKEFARIYPMNKIPNVSAASFLQMSEANYCREKARYNSTNRDY</sequence>
<proteinExistence type="predicted"/>
<organism evidence="1 2">
    <name type="scientific">Pedobacter hiemivivus</name>
    <dbReference type="NCBI Taxonomy" id="2530454"/>
    <lineage>
        <taxon>Bacteria</taxon>
        <taxon>Pseudomonadati</taxon>
        <taxon>Bacteroidota</taxon>
        <taxon>Sphingobacteriia</taxon>
        <taxon>Sphingobacteriales</taxon>
        <taxon>Sphingobacteriaceae</taxon>
        <taxon>Pedobacter</taxon>
    </lineage>
</organism>
<name>A0A4R0NIY1_9SPHI</name>
<dbReference type="CDD" id="cd00038">
    <property type="entry name" value="CAP_ED"/>
    <property type="match status" value="1"/>
</dbReference>